<evidence type="ECO:0000313" key="11">
    <source>
        <dbReference type="Proteomes" id="UP001241110"/>
    </source>
</evidence>
<comment type="catalytic activity">
    <reaction evidence="7">
        <text>a quinone + sn-glycerol 3-phosphate = dihydroxyacetone phosphate + a quinol</text>
        <dbReference type="Rhea" id="RHEA:18977"/>
        <dbReference type="ChEBI" id="CHEBI:24646"/>
        <dbReference type="ChEBI" id="CHEBI:57597"/>
        <dbReference type="ChEBI" id="CHEBI:57642"/>
        <dbReference type="ChEBI" id="CHEBI:132124"/>
        <dbReference type="EC" id="1.1.5.3"/>
    </reaction>
</comment>
<comment type="cofactor">
    <cofactor evidence="1 7">
        <name>FAD</name>
        <dbReference type="ChEBI" id="CHEBI:57692"/>
    </cofactor>
</comment>
<dbReference type="PANTHER" id="PTHR11985">
    <property type="entry name" value="GLYCEROL-3-PHOSPHATE DEHYDROGENASE"/>
    <property type="match status" value="1"/>
</dbReference>
<keyword evidence="5" id="KW-0274">FAD</keyword>
<dbReference type="Gene3D" id="1.10.8.870">
    <property type="entry name" value="Alpha-glycerophosphate oxidase, cap domain"/>
    <property type="match status" value="1"/>
</dbReference>
<dbReference type="Gene3D" id="3.30.9.10">
    <property type="entry name" value="D-Amino Acid Oxidase, subunit A, domain 2"/>
    <property type="match status" value="1"/>
</dbReference>
<keyword evidence="6 7" id="KW-0560">Oxidoreductase</keyword>
<dbReference type="EMBL" id="JASJOS010000006">
    <property type="protein sequence ID" value="MDJ1481691.1"/>
    <property type="molecule type" value="Genomic_DNA"/>
</dbReference>
<name>A0AAE3QRA5_9BACT</name>
<evidence type="ECO:0000256" key="3">
    <source>
        <dbReference type="ARBA" id="ARBA00022630"/>
    </source>
</evidence>
<dbReference type="InterPro" id="IPR006076">
    <property type="entry name" value="FAD-dep_OxRdtase"/>
</dbReference>
<evidence type="ECO:0000256" key="5">
    <source>
        <dbReference type="ARBA" id="ARBA00022827"/>
    </source>
</evidence>
<dbReference type="Pfam" id="PF16901">
    <property type="entry name" value="DAO_C"/>
    <property type="match status" value="1"/>
</dbReference>
<dbReference type="SUPFAM" id="SSF51905">
    <property type="entry name" value="FAD/NAD(P)-binding domain"/>
    <property type="match status" value="1"/>
</dbReference>
<sequence>MSEFFSTQNRARFIEQMCQKPLDLLVIGGGITGAGIALDAVTRGMRTGLLEMQDFAAGTSSRSTKLIHGGLRYLKQLEIKLVAETGRERKIVYENGPHITKAEPMLLPLVKDGSLSKWSASLGLAVYDWLAKVPVLERRRMLSVEETKTMEPLLDNSSLIGGAHYYEYRTDDARLTIEVLKEAVDRGGRAVNYMKVIDFLYKDKKIAGVVVEDQLTSDKHEIYAQVIVNATGPWVDTLDVLNDTTKGEKLYLTKGVHIVVAQSRLPIRQALYFDTPDGRMVFAIPRAGKTYIGTTDTPYKGNTAHPHMTNEDLTYLLNAVNHIFPSVQLVASDVESHWVGLRPLIRQTGKGPSEISRKDEIFQYESGLISIAGGKLTGYRKMAERIVNLVAIRLRQKEGRKFTACQTHNLPVSGGNVGGSTGFENFVKEKMQQGVLLGLTAGESEKLVRMYGSNVGQVFSYLQNWKVESAAYGLTPVLFAQLQYALNHEMVVTPADFFIRRTGALYFHIDWVRNWETVVWTYLMNELKWSKEKAIEYRQQMRELIQEAEGEALVKNTK</sequence>
<dbReference type="PRINTS" id="PR01001">
    <property type="entry name" value="FADG3PDH"/>
</dbReference>
<dbReference type="GO" id="GO:0004368">
    <property type="term" value="F:glycerol-3-phosphate dehydrogenase (quinone) activity"/>
    <property type="evidence" value="ECO:0007669"/>
    <property type="project" value="UniProtKB-EC"/>
</dbReference>
<evidence type="ECO:0000256" key="1">
    <source>
        <dbReference type="ARBA" id="ARBA00001974"/>
    </source>
</evidence>
<dbReference type="Proteomes" id="UP001241110">
    <property type="component" value="Unassembled WGS sequence"/>
</dbReference>
<dbReference type="PANTHER" id="PTHR11985:SF35">
    <property type="entry name" value="ANAEROBIC GLYCEROL-3-PHOSPHATE DEHYDROGENASE SUBUNIT A"/>
    <property type="match status" value="1"/>
</dbReference>
<keyword evidence="3 7" id="KW-0285">Flavoprotein</keyword>
<dbReference type="SUPFAM" id="SSF54373">
    <property type="entry name" value="FAD-linked reductases, C-terminal domain"/>
    <property type="match status" value="1"/>
</dbReference>
<dbReference type="GO" id="GO:0046168">
    <property type="term" value="P:glycerol-3-phosphate catabolic process"/>
    <property type="evidence" value="ECO:0007669"/>
    <property type="project" value="TreeGrafter"/>
</dbReference>
<dbReference type="InterPro" id="IPR038299">
    <property type="entry name" value="DAO_C_sf"/>
</dbReference>
<feature type="domain" description="Alpha-glycerophosphate oxidase C-terminal" evidence="9">
    <location>
        <begin position="405"/>
        <end position="533"/>
    </location>
</feature>
<evidence type="ECO:0000256" key="4">
    <source>
        <dbReference type="ARBA" id="ARBA00022798"/>
    </source>
</evidence>
<keyword evidence="4" id="KW-0319">Glycerol metabolism</keyword>
<organism evidence="10 11">
    <name type="scientific">Xanthocytophaga flava</name>
    <dbReference type="NCBI Taxonomy" id="3048013"/>
    <lineage>
        <taxon>Bacteria</taxon>
        <taxon>Pseudomonadati</taxon>
        <taxon>Bacteroidota</taxon>
        <taxon>Cytophagia</taxon>
        <taxon>Cytophagales</taxon>
        <taxon>Rhodocytophagaceae</taxon>
        <taxon>Xanthocytophaga</taxon>
    </lineage>
</organism>
<feature type="domain" description="FAD dependent oxidoreductase" evidence="8">
    <location>
        <begin position="23"/>
        <end position="346"/>
    </location>
</feature>
<accession>A0AAE3QRA5</accession>
<dbReference type="PROSITE" id="PS00978">
    <property type="entry name" value="FAD_G3PDH_2"/>
    <property type="match status" value="1"/>
</dbReference>
<dbReference type="GO" id="GO:0006071">
    <property type="term" value="P:glycerol metabolic process"/>
    <property type="evidence" value="ECO:0007669"/>
    <property type="project" value="UniProtKB-KW"/>
</dbReference>
<dbReference type="AlphaFoldDB" id="A0AAE3QRA5"/>
<dbReference type="PROSITE" id="PS00977">
    <property type="entry name" value="FAD_G3PDH_1"/>
    <property type="match status" value="1"/>
</dbReference>
<dbReference type="GO" id="GO:0009331">
    <property type="term" value="C:glycerol-3-phosphate dehydrogenase (FAD) complex"/>
    <property type="evidence" value="ECO:0007669"/>
    <property type="project" value="UniProtKB-UniRule"/>
</dbReference>
<evidence type="ECO:0000256" key="2">
    <source>
        <dbReference type="ARBA" id="ARBA00007330"/>
    </source>
</evidence>
<evidence type="ECO:0000259" key="8">
    <source>
        <dbReference type="Pfam" id="PF01266"/>
    </source>
</evidence>
<dbReference type="InterPro" id="IPR031656">
    <property type="entry name" value="DAO_C"/>
</dbReference>
<dbReference type="Gene3D" id="3.50.50.60">
    <property type="entry name" value="FAD/NAD(P)-binding domain"/>
    <property type="match status" value="1"/>
</dbReference>
<dbReference type="InterPro" id="IPR036188">
    <property type="entry name" value="FAD/NAD-bd_sf"/>
</dbReference>
<comment type="similarity">
    <text evidence="2 7">Belongs to the FAD-dependent glycerol-3-phosphate dehydrogenase family.</text>
</comment>
<gene>
    <name evidence="10" type="ORF">QNI16_14415</name>
</gene>
<evidence type="ECO:0000256" key="6">
    <source>
        <dbReference type="ARBA" id="ARBA00023002"/>
    </source>
</evidence>
<dbReference type="RefSeq" id="WP_313979814.1">
    <property type="nucleotide sequence ID" value="NZ_JASJOS010000006.1"/>
</dbReference>
<evidence type="ECO:0000313" key="10">
    <source>
        <dbReference type="EMBL" id="MDJ1481691.1"/>
    </source>
</evidence>
<comment type="caution">
    <text evidence="10">The sequence shown here is derived from an EMBL/GenBank/DDBJ whole genome shotgun (WGS) entry which is preliminary data.</text>
</comment>
<evidence type="ECO:0000259" key="9">
    <source>
        <dbReference type="Pfam" id="PF16901"/>
    </source>
</evidence>
<dbReference type="EC" id="1.1.5.3" evidence="7"/>
<dbReference type="Pfam" id="PF01266">
    <property type="entry name" value="DAO"/>
    <property type="match status" value="1"/>
</dbReference>
<proteinExistence type="inferred from homology"/>
<dbReference type="InterPro" id="IPR000447">
    <property type="entry name" value="G3P_DH_FAD-dep"/>
</dbReference>
<reference evidence="10" key="1">
    <citation type="submission" date="2023-05" db="EMBL/GenBank/DDBJ databases">
        <authorList>
            <person name="Zhang X."/>
        </authorList>
    </citation>
    <scope>NUCLEOTIDE SEQUENCE</scope>
    <source>
        <strain evidence="10">YF14B1</strain>
    </source>
</reference>
<evidence type="ECO:0000256" key="7">
    <source>
        <dbReference type="RuleBase" id="RU361217"/>
    </source>
</evidence>
<protein>
    <recommendedName>
        <fullName evidence="7">Glycerol-3-phosphate dehydrogenase</fullName>
        <ecNumber evidence="7">1.1.5.3</ecNumber>
    </recommendedName>
</protein>